<gene>
    <name evidence="4" type="ORF">AKO1_013685</name>
</gene>
<dbReference type="PANTHER" id="PTHR14359:SF6">
    <property type="entry name" value="PHOSPHOPANTOTHENOYLCYSTEINE DECARBOXYLASE"/>
    <property type="match status" value="1"/>
</dbReference>
<dbReference type="PROSITE" id="PS00463">
    <property type="entry name" value="ZN2_CY6_FUNGAL_1"/>
    <property type="match status" value="1"/>
</dbReference>
<evidence type="ECO:0000256" key="2">
    <source>
        <dbReference type="ARBA" id="ARBA00038350"/>
    </source>
</evidence>
<keyword evidence="1" id="KW-0173">Coenzyme A biosynthesis</keyword>
<dbReference type="SUPFAM" id="SSF57701">
    <property type="entry name" value="Zn2/Cys6 DNA-binding domain"/>
    <property type="match status" value="1"/>
</dbReference>
<evidence type="ECO:0000313" key="5">
    <source>
        <dbReference type="Proteomes" id="UP001431209"/>
    </source>
</evidence>
<dbReference type="GO" id="GO:0004633">
    <property type="term" value="F:phosphopantothenoylcysteine decarboxylase activity"/>
    <property type="evidence" value="ECO:0007669"/>
    <property type="project" value="TreeGrafter"/>
</dbReference>
<dbReference type="SMART" id="SM00066">
    <property type="entry name" value="GAL4"/>
    <property type="match status" value="1"/>
</dbReference>
<dbReference type="InterPro" id="IPR001138">
    <property type="entry name" value="Zn2Cys6_DnaBD"/>
</dbReference>
<sequence>MACVNCSKLHKKCNGDSPVPCSRCASKGLDCVYMERRKRGPKSKRLKCSGSEDEYDCTDSQSTPIPYAQRMNQQPIVYNNIPPNVPLSQLNANGAFSALSSVLGQHTTFNQQYNPPQPMTSCHPINQNQPTNNNNPQLEQVKDEVQPKLSSFTFRTIKLLVCATGSVAAIKLPELIGTFMQSQSMSTVPMRFDICVAMTDAATHFCQLNEIKTNITTFLKKQSCTTNELSKEEASLVENLRIFTDKDEWAAWTKRGDPVNHVEKWADVLLIAPLDANTLAKIANGLYVRLSCVGTS</sequence>
<feature type="domain" description="Zn(2)-C6 fungal-type" evidence="3">
    <location>
        <begin position="2"/>
        <end position="33"/>
    </location>
</feature>
<reference evidence="4 5" key="1">
    <citation type="submission" date="2024-03" db="EMBL/GenBank/DDBJ databases">
        <title>The Acrasis kona genome and developmental transcriptomes reveal deep origins of eukaryotic multicellular pathways.</title>
        <authorList>
            <person name="Sheikh S."/>
            <person name="Fu C.-J."/>
            <person name="Brown M.W."/>
            <person name="Baldauf S.L."/>
        </authorList>
    </citation>
    <scope>NUCLEOTIDE SEQUENCE [LARGE SCALE GENOMIC DNA]</scope>
    <source>
        <strain evidence="4 5">ATCC MYA-3509</strain>
    </source>
</reference>
<dbReference type="PROSITE" id="PS50048">
    <property type="entry name" value="ZN2_CY6_FUNGAL_2"/>
    <property type="match status" value="1"/>
</dbReference>
<comment type="similarity">
    <text evidence="2">Belongs to the HFCD (homooligomeric flavin containing Cys decarboxylase) superfamily.</text>
</comment>
<dbReference type="GO" id="GO:0000981">
    <property type="term" value="F:DNA-binding transcription factor activity, RNA polymerase II-specific"/>
    <property type="evidence" value="ECO:0007669"/>
    <property type="project" value="InterPro"/>
</dbReference>
<dbReference type="InterPro" id="IPR036864">
    <property type="entry name" value="Zn2-C6_fun-type_DNA-bd_sf"/>
</dbReference>
<dbReference type="Pfam" id="PF00172">
    <property type="entry name" value="Zn_clus"/>
    <property type="match status" value="1"/>
</dbReference>
<dbReference type="PANTHER" id="PTHR14359">
    <property type="entry name" value="HOMO-OLIGOMERIC FLAVIN CONTAINING CYS DECARBOXYLASE FAMILY"/>
    <property type="match status" value="1"/>
</dbReference>
<proteinExistence type="inferred from homology"/>
<dbReference type="Gene3D" id="4.10.240.10">
    <property type="entry name" value="Zn(2)-C6 fungal-type DNA-binding domain"/>
    <property type="match status" value="1"/>
</dbReference>
<dbReference type="SUPFAM" id="SSF52507">
    <property type="entry name" value="Homo-oligomeric flavin-containing Cys decarboxylases, HFCD"/>
    <property type="match status" value="1"/>
</dbReference>
<dbReference type="GO" id="GO:0008270">
    <property type="term" value="F:zinc ion binding"/>
    <property type="evidence" value="ECO:0007669"/>
    <property type="project" value="InterPro"/>
</dbReference>
<evidence type="ECO:0000256" key="1">
    <source>
        <dbReference type="ARBA" id="ARBA00022993"/>
    </source>
</evidence>
<keyword evidence="5" id="KW-1185">Reference proteome</keyword>
<dbReference type="Gene3D" id="3.40.50.1950">
    <property type="entry name" value="Flavin prenyltransferase-like"/>
    <property type="match status" value="1"/>
</dbReference>
<dbReference type="AlphaFoldDB" id="A0AAW2YVG2"/>
<name>A0AAW2YVG2_9EUKA</name>
<dbReference type="GO" id="GO:0071513">
    <property type="term" value="C:phosphopantothenoylcysteine decarboxylase complex"/>
    <property type="evidence" value="ECO:0007669"/>
    <property type="project" value="TreeGrafter"/>
</dbReference>
<dbReference type="Pfam" id="PF02441">
    <property type="entry name" value="Flavoprotein"/>
    <property type="match status" value="1"/>
</dbReference>
<accession>A0AAW2YVG2</accession>
<comment type="caution">
    <text evidence="4">The sequence shown here is derived from an EMBL/GenBank/DDBJ whole genome shotgun (WGS) entry which is preliminary data.</text>
</comment>
<dbReference type="CDD" id="cd00067">
    <property type="entry name" value="GAL4"/>
    <property type="match status" value="1"/>
</dbReference>
<organism evidence="4 5">
    <name type="scientific">Acrasis kona</name>
    <dbReference type="NCBI Taxonomy" id="1008807"/>
    <lineage>
        <taxon>Eukaryota</taxon>
        <taxon>Discoba</taxon>
        <taxon>Heterolobosea</taxon>
        <taxon>Tetramitia</taxon>
        <taxon>Eutetramitia</taxon>
        <taxon>Acrasidae</taxon>
        <taxon>Acrasis</taxon>
    </lineage>
</organism>
<dbReference type="EMBL" id="JAOPGA020000726">
    <property type="protein sequence ID" value="KAL0481039.1"/>
    <property type="molecule type" value="Genomic_DNA"/>
</dbReference>
<evidence type="ECO:0000313" key="4">
    <source>
        <dbReference type="EMBL" id="KAL0481039.1"/>
    </source>
</evidence>
<protein>
    <submittedName>
        <fullName evidence="4">Phosphopantothenoylcysteine decarboxylase</fullName>
    </submittedName>
</protein>
<dbReference type="GO" id="GO:0010181">
    <property type="term" value="F:FMN binding"/>
    <property type="evidence" value="ECO:0007669"/>
    <property type="project" value="TreeGrafter"/>
</dbReference>
<dbReference type="InterPro" id="IPR003382">
    <property type="entry name" value="Flavoprotein"/>
</dbReference>
<dbReference type="InterPro" id="IPR036551">
    <property type="entry name" value="Flavin_trans-like"/>
</dbReference>
<evidence type="ECO:0000259" key="3">
    <source>
        <dbReference type="PROSITE" id="PS50048"/>
    </source>
</evidence>
<dbReference type="GO" id="GO:0015937">
    <property type="term" value="P:coenzyme A biosynthetic process"/>
    <property type="evidence" value="ECO:0007669"/>
    <property type="project" value="UniProtKB-KW"/>
</dbReference>
<dbReference type="Proteomes" id="UP001431209">
    <property type="component" value="Unassembled WGS sequence"/>
</dbReference>